<dbReference type="InterPro" id="IPR036236">
    <property type="entry name" value="Znf_C2H2_sf"/>
</dbReference>
<keyword evidence="1" id="KW-0479">Metal-binding</keyword>
<evidence type="ECO:0000256" key="3">
    <source>
        <dbReference type="ARBA" id="ARBA00022771"/>
    </source>
</evidence>
<evidence type="ECO:0000256" key="5">
    <source>
        <dbReference type="PROSITE-ProRule" id="PRU00042"/>
    </source>
</evidence>
<dbReference type="InterPro" id="IPR059059">
    <property type="entry name" value="Znf-C2H2_7th_ZNF462"/>
</dbReference>
<evidence type="ECO:0000313" key="8">
    <source>
        <dbReference type="Proteomes" id="UP001516400"/>
    </source>
</evidence>
<keyword evidence="4" id="KW-0862">Zinc</keyword>
<dbReference type="Gene3D" id="3.30.160.60">
    <property type="entry name" value="Classic Zinc Finger"/>
    <property type="match status" value="1"/>
</dbReference>
<keyword evidence="3 5" id="KW-0863">Zinc-finger</keyword>
<dbReference type="InterPro" id="IPR013087">
    <property type="entry name" value="Znf_C2H2_type"/>
</dbReference>
<evidence type="ECO:0000259" key="6">
    <source>
        <dbReference type="PROSITE" id="PS50157"/>
    </source>
</evidence>
<evidence type="ECO:0000256" key="2">
    <source>
        <dbReference type="ARBA" id="ARBA00022737"/>
    </source>
</evidence>
<keyword evidence="8" id="KW-1185">Reference proteome</keyword>
<feature type="domain" description="C2H2-type" evidence="6">
    <location>
        <begin position="15"/>
        <end position="43"/>
    </location>
</feature>
<sequence>MEVHINSVHLGIKSHKCTLCDFQTATKSTMKHHINSKHLGQRNHKCSHCDYVEYAKSNLTKHINNVHPGLKITNVIHNKPKTEVNEIVDKTGLMHSESKEIANAFVKYFTNIGKNMASKIKNLIRVDLMKKIT</sequence>
<dbReference type="GO" id="GO:0008270">
    <property type="term" value="F:zinc ion binding"/>
    <property type="evidence" value="ECO:0007669"/>
    <property type="project" value="UniProtKB-KW"/>
</dbReference>
<comment type="caution">
    <text evidence="7">The sequence shown here is derived from an EMBL/GenBank/DDBJ whole genome shotgun (WGS) entry which is preliminary data.</text>
</comment>
<dbReference type="Proteomes" id="UP001516400">
    <property type="component" value="Unassembled WGS sequence"/>
</dbReference>
<feature type="domain" description="C2H2-type" evidence="6">
    <location>
        <begin position="44"/>
        <end position="72"/>
    </location>
</feature>
<organism evidence="7 8">
    <name type="scientific">Cryptolaemus montrouzieri</name>
    <dbReference type="NCBI Taxonomy" id="559131"/>
    <lineage>
        <taxon>Eukaryota</taxon>
        <taxon>Metazoa</taxon>
        <taxon>Ecdysozoa</taxon>
        <taxon>Arthropoda</taxon>
        <taxon>Hexapoda</taxon>
        <taxon>Insecta</taxon>
        <taxon>Pterygota</taxon>
        <taxon>Neoptera</taxon>
        <taxon>Endopterygota</taxon>
        <taxon>Coleoptera</taxon>
        <taxon>Polyphaga</taxon>
        <taxon>Cucujiformia</taxon>
        <taxon>Coccinelloidea</taxon>
        <taxon>Coccinellidae</taxon>
        <taxon>Scymninae</taxon>
        <taxon>Scymnini</taxon>
        <taxon>Cryptolaemus</taxon>
    </lineage>
</organism>
<reference evidence="7 8" key="1">
    <citation type="journal article" date="2021" name="BMC Biol.">
        <title>Horizontally acquired antibacterial genes associated with adaptive radiation of ladybird beetles.</title>
        <authorList>
            <person name="Li H.S."/>
            <person name="Tang X.F."/>
            <person name="Huang Y.H."/>
            <person name="Xu Z.Y."/>
            <person name="Chen M.L."/>
            <person name="Du X.Y."/>
            <person name="Qiu B.Y."/>
            <person name="Chen P.T."/>
            <person name="Zhang W."/>
            <person name="Slipinski A."/>
            <person name="Escalona H.E."/>
            <person name="Waterhouse R.M."/>
            <person name="Zwick A."/>
            <person name="Pang H."/>
        </authorList>
    </citation>
    <scope>NUCLEOTIDE SEQUENCE [LARGE SCALE GENOMIC DNA]</scope>
    <source>
        <strain evidence="7">SYSU2018</strain>
    </source>
</reference>
<dbReference type="InterPro" id="IPR050688">
    <property type="entry name" value="Zinc_finger/UBP_domain"/>
</dbReference>
<evidence type="ECO:0000256" key="4">
    <source>
        <dbReference type="ARBA" id="ARBA00022833"/>
    </source>
</evidence>
<protein>
    <recommendedName>
        <fullName evidence="6">C2H2-type domain-containing protein</fullName>
    </recommendedName>
</protein>
<dbReference type="PANTHER" id="PTHR24403:SF67">
    <property type="entry name" value="FI01116P-RELATED"/>
    <property type="match status" value="1"/>
</dbReference>
<keyword evidence="2" id="KW-0677">Repeat</keyword>
<gene>
    <name evidence="7" type="ORF">HHI36_024005</name>
</gene>
<evidence type="ECO:0000313" key="7">
    <source>
        <dbReference type="EMBL" id="KAL3283705.1"/>
    </source>
</evidence>
<dbReference type="Pfam" id="PF23225">
    <property type="entry name" value="zf-C2H2_7th_ZNF462"/>
    <property type="match status" value="1"/>
</dbReference>
<evidence type="ECO:0000256" key="1">
    <source>
        <dbReference type="ARBA" id="ARBA00022723"/>
    </source>
</evidence>
<dbReference type="SUPFAM" id="SSF57667">
    <property type="entry name" value="beta-beta-alpha zinc fingers"/>
    <property type="match status" value="1"/>
</dbReference>
<proteinExistence type="predicted"/>
<dbReference type="SMART" id="SM00355">
    <property type="entry name" value="ZnF_C2H2"/>
    <property type="match status" value="2"/>
</dbReference>
<name>A0ABD2NYJ4_9CUCU</name>
<dbReference type="PANTHER" id="PTHR24403">
    <property type="entry name" value="ZINC FINGER PROTEIN"/>
    <property type="match status" value="1"/>
</dbReference>
<dbReference type="PROSITE" id="PS50157">
    <property type="entry name" value="ZINC_FINGER_C2H2_2"/>
    <property type="match status" value="2"/>
</dbReference>
<accession>A0ABD2NYJ4</accession>
<dbReference type="AlphaFoldDB" id="A0ABD2NYJ4"/>
<dbReference type="EMBL" id="JABFTP020000148">
    <property type="protein sequence ID" value="KAL3283705.1"/>
    <property type="molecule type" value="Genomic_DNA"/>
</dbReference>